<dbReference type="SUPFAM" id="SSF55874">
    <property type="entry name" value="ATPase domain of HSP90 chaperone/DNA topoisomerase II/histidine kinase"/>
    <property type="match status" value="1"/>
</dbReference>
<evidence type="ECO:0000256" key="3">
    <source>
        <dbReference type="ARBA" id="ARBA00022679"/>
    </source>
</evidence>
<feature type="domain" description="PAS" evidence="9">
    <location>
        <begin position="192"/>
        <end position="235"/>
    </location>
</feature>
<evidence type="ECO:0000256" key="5">
    <source>
        <dbReference type="ARBA" id="ARBA00022777"/>
    </source>
</evidence>
<dbReference type="InterPro" id="IPR035965">
    <property type="entry name" value="PAS-like_dom_sf"/>
</dbReference>
<organism evidence="11 12">
    <name type="scientific">Crateriforma conspicua</name>
    <dbReference type="NCBI Taxonomy" id="2527996"/>
    <lineage>
        <taxon>Bacteria</taxon>
        <taxon>Pseudomonadati</taxon>
        <taxon>Planctomycetota</taxon>
        <taxon>Planctomycetia</taxon>
        <taxon>Planctomycetales</taxon>
        <taxon>Planctomycetaceae</taxon>
        <taxon>Crateriforma</taxon>
    </lineage>
</organism>
<dbReference type="InterPro" id="IPR000700">
    <property type="entry name" value="PAS-assoc_C"/>
</dbReference>
<dbReference type="Gene3D" id="3.30.450.20">
    <property type="entry name" value="PAS domain"/>
    <property type="match status" value="2"/>
</dbReference>
<dbReference type="InterPro" id="IPR005467">
    <property type="entry name" value="His_kinase_dom"/>
</dbReference>
<keyword evidence="4" id="KW-0547">Nucleotide-binding</keyword>
<dbReference type="PROSITE" id="PS50112">
    <property type="entry name" value="PAS"/>
    <property type="match status" value="1"/>
</dbReference>
<proteinExistence type="predicted"/>
<feature type="domain" description="PAC" evidence="10">
    <location>
        <begin position="132"/>
        <end position="188"/>
    </location>
</feature>
<dbReference type="PANTHER" id="PTHR43065:SF46">
    <property type="entry name" value="C4-DICARBOXYLATE TRANSPORT SENSOR PROTEIN DCTB"/>
    <property type="match status" value="1"/>
</dbReference>
<evidence type="ECO:0000259" key="10">
    <source>
        <dbReference type="PROSITE" id="PS50113"/>
    </source>
</evidence>
<keyword evidence="5" id="KW-0418">Kinase</keyword>
<comment type="catalytic activity">
    <reaction evidence="1">
        <text>ATP + protein L-histidine = ADP + protein N-phospho-L-histidine.</text>
        <dbReference type="EC" id="2.7.13.3"/>
    </reaction>
</comment>
<dbReference type="Gene3D" id="3.30.565.10">
    <property type="entry name" value="Histidine kinase-like ATPase, C-terminal domain"/>
    <property type="match status" value="1"/>
</dbReference>
<dbReference type="Pfam" id="PF02518">
    <property type="entry name" value="HATPase_c"/>
    <property type="match status" value="1"/>
</dbReference>
<evidence type="ECO:0000256" key="7">
    <source>
        <dbReference type="ARBA" id="ARBA00023012"/>
    </source>
</evidence>
<dbReference type="GO" id="GO:0000160">
    <property type="term" value="P:phosphorelay signal transduction system"/>
    <property type="evidence" value="ECO:0007669"/>
    <property type="project" value="UniProtKB-KW"/>
</dbReference>
<protein>
    <recommendedName>
        <fullName evidence="2">histidine kinase</fullName>
        <ecNumber evidence="2">2.7.13.3</ecNumber>
    </recommendedName>
</protein>
<dbReference type="PROSITE" id="PS50109">
    <property type="entry name" value="HIS_KIN"/>
    <property type="match status" value="1"/>
</dbReference>
<dbReference type="PANTHER" id="PTHR43065">
    <property type="entry name" value="SENSOR HISTIDINE KINASE"/>
    <property type="match status" value="1"/>
</dbReference>
<name>A0A5C6FZE9_9PLAN</name>
<dbReference type="CDD" id="cd00130">
    <property type="entry name" value="PAS"/>
    <property type="match status" value="1"/>
</dbReference>
<dbReference type="InterPro" id="IPR013656">
    <property type="entry name" value="PAS_4"/>
</dbReference>
<dbReference type="Gene3D" id="1.10.287.130">
    <property type="match status" value="1"/>
</dbReference>
<evidence type="ECO:0000256" key="4">
    <source>
        <dbReference type="ARBA" id="ARBA00022741"/>
    </source>
</evidence>
<evidence type="ECO:0000313" key="12">
    <source>
        <dbReference type="Proteomes" id="UP000316476"/>
    </source>
</evidence>
<dbReference type="GO" id="GO:0005524">
    <property type="term" value="F:ATP binding"/>
    <property type="evidence" value="ECO:0007669"/>
    <property type="project" value="UniProtKB-KW"/>
</dbReference>
<dbReference type="Pfam" id="PF08448">
    <property type="entry name" value="PAS_4"/>
    <property type="match status" value="1"/>
</dbReference>
<accession>A0A5C6FZE9</accession>
<dbReference type="OrthoDB" id="260274at2"/>
<comment type="caution">
    <text evidence="11">The sequence shown here is derived from an EMBL/GenBank/DDBJ whole genome shotgun (WGS) entry which is preliminary data.</text>
</comment>
<evidence type="ECO:0000259" key="9">
    <source>
        <dbReference type="PROSITE" id="PS50112"/>
    </source>
</evidence>
<dbReference type="EMBL" id="SJPZ01000001">
    <property type="protein sequence ID" value="TWU67714.1"/>
    <property type="molecule type" value="Genomic_DNA"/>
</dbReference>
<sequence length="605" mass="66907">MNASGLGQLSGESFSDSHVIAWALGAVVAVGLDRAVRYLRESRQRKTERKPIDSPANLSTQQLLDTIVNSIPSSVFWKDRDSVYLGCNQAFADAAGLADPAQIVGLTDFDLPWSKEEAEFYRQCDRDVMERRQVILNLEEPQTRPGGQVEVLLTSKTPLTSEDDDVIGIVGIFSDITEMRQAQAQRDRLLVEAAELAQVIRDSPDEVFIFSRDDLRFVDVNQGACDATGYSVEELRQMTPMDLRPDFDEQEYRSLIEPLATGEVSHLEIQATHQDRDGNTSPVKVNLHATDYRGKAVYVAFVSDLTEVKRLEQRLVQAQKLESIGQLSTGIAHEINTPMQFLHNNVSYLNLCCSRLFGVVDGLRDIALQADSLDLAAREQLVADLEYKFNLDHTRRQLSQAISDSEDGIDRTVQILEAMKQFSHPGVRERSGFDLNEMVQSTLTISRHRWKDSAAVEVDLAEPLPVVQGYPADIGQVILNMVVNSVDAIEDRFGDSGKGLIRISSCEDNGGVVLTVQDDGGGIDEAILHRVFDPFFTTKEVGQGTGQGLSICHDVVTKMHGGRLEVDTVPGDGTTFKMWLPAESPAVEPELEPSVTDQQLAMLGF</sequence>
<dbReference type="Proteomes" id="UP000316476">
    <property type="component" value="Unassembled WGS sequence"/>
</dbReference>
<dbReference type="PROSITE" id="PS50113">
    <property type="entry name" value="PAC"/>
    <property type="match status" value="1"/>
</dbReference>
<dbReference type="SUPFAM" id="SSF55785">
    <property type="entry name" value="PYP-like sensor domain (PAS domain)"/>
    <property type="match status" value="2"/>
</dbReference>
<dbReference type="InterPro" id="IPR004358">
    <property type="entry name" value="Sig_transdc_His_kin-like_C"/>
</dbReference>
<evidence type="ECO:0000256" key="1">
    <source>
        <dbReference type="ARBA" id="ARBA00000085"/>
    </source>
</evidence>
<evidence type="ECO:0000259" key="8">
    <source>
        <dbReference type="PROSITE" id="PS50109"/>
    </source>
</evidence>
<dbReference type="GO" id="GO:0004673">
    <property type="term" value="F:protein histidine kinase activity"/>
    <property type="evidence" value="ECO:0007669"/>
    <property type="project" value="UniProtKB-EC"/>
</dbReference>
<dbReference type="SMART" id="SM00387">
    <property type="entry name" value="HATPase_c"/>
    <property type="match status" value="1"/>
</dbReference>
<evidence type="ECO:0000256" key="6">
    <source>
        <dbReference type="ARBA" id="ARBA00022840"/>
    </source>
</evidence>
<keyword evidence="6" id="KW-0067">ATP-binding</keyword>
<reference evidence="11 12" key="1">
    <citation type="submission" date="2019-02" db="EMBL/GenBank/DDBJ databases">
        <title>Deep-cultivation of Planctomycetes and their phenomic and genomic characterization uncovers novel biology.</title>
        <authorList>
            <person name="Wiegand S."/>
            <person name="Jogler M."/>
            <person name="Boedeker C."/>
            <person name="Pinto D."/>
            <person name="Vollmers J."/>
            <person name="Rivas-Marin E."/>
            <person name="Kohn T."/>
            <person name="Peeters S.H."/>
            <person name="Heuer A."/>
            <person name="Rast P."/>
            <person name="Oberbeckmann S."/>
            <person name="Bunk B."/>
            <person name="Jeske O."/>
            <person name="Meyerdierks A."/>
            <person name="Storesund J.E."/>
            <person name="Kallscheuer N."/>
            <person name="Luecker S."/>
            <person name="Lage O.M."/>
            <person name="Pohl T."/>
            <person name="Merkel B.J."/>
            <person name="Hornburger P."/>
            <person name="Mueller R.-W."/>
            <person name="Bruemmer F."/>
            <person name="Labrenz M."/>
            <person name="Spormann A.M."/>
            <person name="Op Den Camp H."/>
            <person name="Overmann J."/>
            <person name="Amann R."/>
            <person name="Jetten M.S.M."/>
            <person name="Mascher T."/>
            <person name="Medema M.H."/>
            <person name="Devos D.P."/>
            <person name="Kaster A.-K."/>
            <person name="Ovreas L."/>
            <person name="Rohde M."/>
            <person name="Galperin M.Y."/>
            <person name="Jogler C."/>
        </authorList>
    </citation>
    <scope>NUCLEOTIDE SEQUENCE [LARGE SCALE GENOMIC DNA]</scope>
    <source>
        <strain evidence="11 12">V7</strain>
    </source>
</reference>
<dbReference type="EC" id="2.7.13.3" evidence="2"/>
<dbReference type="PRINTS" id="PR00344">
    <property type="entry name" value="BCTRLSENSOR"/>
</dbReference>
<evidence type="ECO:0000313" key="11">
    <source>
        <dbReference type="EMBL" id="TWU67714.1"/>
    </source>
</evidence>
<dbReference type="InterPro" id="IPR036890">
    <property type="entry name" value="HATPase_C_sf"/>
</dbReference>
<dbReference type="InterPro" id="IPR000014">
    <property type="entry name" value="PAS"/>
</dbReference>
<dbReference type="Pfam" id="PF13426">
    <property type="entry name" value="PAS_9"/>
    <property type="match status" value="1"/>
</dbReference>
<dbReference type="AlphaFoldDB" id="A0A5C6FZE9"/>
<dbReference type="NCBIfam" id="TIGR00229">
    <property type="entry name" value="sensory_box"/>
    <property type="match status" value="2"/>
</dbReference>
<dbReference type="RefSeq" id="WP_146414060.1">
    <property type="nucleotide sequence ID" value="NZ_SJPZ01000001.1"/>
</dbReference>
<dbReference type="InterPro" id="IPR003594">
    <property type="entry name" value="HATPase_dom"/>
</dbReference>
<evidence type="ECO:0000256" key="2">
    <source>
        <dbReference type="ARBA" id="ARBA00012438"/>
    </source>
</evidence>
<feature type="domain" description="Histidine kinase" evidence="8">
    <location>
        <begin position="330"/>
        <end position="584"/>
    </location>
</feature>
<keyword evidence="3 11" id="KW-0808">Transferase</keyword>
<dbReference type="SMART" id="SM00091">
    <property type="entry name" value="PAS"/>
    <property type="match status" value="2"/>
</dbReference>
<gene>
    <name evidence="11" type="primary">fixL_1</name>
    <name evidence="11" type="ORF">V7x_32910</name>
</gene>
<keyword evidence="7" id="KW-0902">Two-component regulatory system</keyword>